<dbReference type="AlphaFoldDB" id="A0A1I1WNC7"/>
<evidence type="ECO:0000313" key="5">
    <source>
        <dbReference type="Proteomes" id="UP000198589"/>
    </source>
</evidence>
<dbReference type="CDD" id="cd01356">
    <property type="entry name" value="AcnX_swivel"/>
    <property type="match status" value="1"/>
</dbReference>
<keyword evidence="5" id="KW-1185">Reference proteome</keyword>
<dbReference type="OrthoDB" id="8907874at2"/>
<name>A0A1I1WNC7_9ACTN</name>
<accession>A0A1I1WNC7</accession>
<feature type="compositionally biased region" description="Basic and acidic residues" evidence="2">
    <location>
        <begin position="139"/>
        <end position="148"/>
    </location>
</feature>
<dbReference type="PANTHER" id="PTHR36577:SF3">
    <property type="entry name" value="DUF521 DOMAIN PROTEIN (AFU_ORTHOLOGUE AFUA_6G00490)"/>
    <property type="match status" value="1"/>
</dbReference>
<dbReference type="Gene3D" id="3.50.30.10">
    <property type="entry name" value="Phosphohistidine domain"/>
    <property type="match status" value="1"/>
</dbReference>
<sequence>MSEIVLTGRGLVGGVAEAEALVTRHAISGWGGVEPRTGRIIESRHELVGQSFAGKVLVFPGAKGSSGWSGMFHMARLVGSAPAAMVFTVMNTKIALGVVVSHVPAVTDLDGDPFEVIRTGDRVRVDGDRGTIIVTRADTYRRDPEPSRGHGWAAEQEQDTDGRRCAGPGPGEHG</sequence>
<feature type="region of interest" description="Disordered" evidence="2">
    <location>
        <begin position="139"/>
        <end position="174"/>
    </location>
</feature>
<evidence type="ECO:0000256" key="2">
    <source>
        <dbReference type="SAM" id="MobiDB-lite"/>
    </source>
</evidence>
<dbReference type="Pfam" id="PF01989">
    <property type="entry name" value="AcnX_swivel_put"/>
    <property type="match status" value="1"/>
</dbReference>
<evidence type="ECO:0000259" key="3">
    <source>
        <dbReference type="Pfam" id="PF01989"/>
    </source>
</evidence>
<gene>
    <name evidence="4" type="ORF">SAMN05216574_101459</name>
</gene>
<dbReference type="PANTHER" id="PTHR36577">
    <property type="entry name" value="DUF521 DOMAIN PROTEIN (AFU_ORTHOLOGUE AFUA_6G00490)"/>
    <property type="match status" value="1"/>
</dbReference>
<dbReference type="RefSeq" id="WP_092195113.1">
    <property type="nucleotide sequence ID" value="NZ_FOND01000001.1"/>
</dbReference>
<dbReference type="Proteomes" id="UP000198589">
    <property type="component" value="Unassembled WGS sequence"/>
</dbReference>
<dbReference type="InterPro" id="IPR002840">
    <property type="entry name" value="PMDh-S-like_dom"/>
</dbReference>
<organism evidence="4 5">
    <name type="scientific">Blastococcus tunisiensis</name>
    <dbReference type="NCBI Taxonomy" id="1798228"/>
    <lineage>
        <taxon>Bacteria</taxon>
        <taxon>Bacillati</taxon>
        <taxon>Actinomycetota</taxon>
        <taxon>Actinomycetes</taxon>
        <taxon>Geodermatophilales</taxon>
        <taxon>Geodermatophilaceae</taxon>
        <taxon>Blastococcus</taxon>
    </lineage>
</organism>
<feature type="domain" description="Phosphomevalonate dehydratase small subunit-like" evidence="3">
    <location>
        <begin position="27"/>
        <end position="106"/>
    </location>
</feature>
<reference evidence="5" key="1">
    <citation type="submission" date="2016-10" db="EMBL/GenBank/DDBJ databases">
        <authorList>
            <person name="Varghese N."/>
            <person name="Submissions S."/>
        </authorList>
    </citation>
    <scope>NUCLEOTIDE SEQUENCE [LARGE SCALE GENOMIC DNA]</scope>
    <source>
        <strain evidence="5">DSM 46838</strain>
    </source>
</reference>
<dbReference type="EMBL" id="FOND01000001">
    <property type="protein sequence ID" value="SFD96519.1"/>
    <property type="molecule type" value="Genomic_DNA"/>
</dbReference>
<proteinExistence type="predicted"/>
<keyword evidence="1" id="KW-0456">Lyase</keyword>
<evidence type="ECO:0000256" key="1">
    <source>
        <dbReference type="ARBA" id="ARBA00023239"/>
    </source>
</evidence>
<dbReference type="SUPFAM" id="SSF52016">
    <property type="entry name" value="LeuD/IlvD-like"/>
    <property type="match status" value="1"/>
</dbReference>
<dbReference type="STRING" id="1798228.SAMN05216574_101459"/>
<protein>
    <submittedName>
        <fullName evidence="4">Predicted aconitase subunit 2</fullName>
    </submittedName>
</protein>
<evidence type="ECO:0000313" key="4">
    <source>
        <dbReference type="EMBL" id="SFD96519.1"/>
    </source>
</evidence>
<dbReference type="GO" id="GO:0016829">
    <property type="term" value="F:lyase activity"/>
    <property type="evidence" value="ECO:0007669"/>
    <property type="project" value="UniProtKB-KW"/>
</dbReference>